<keyword evidence="3" id="KW-1185">Reference proteome</keyword>
<reference evidence="2 3" key="1">
    <citation type="submission" date="2023-02" db="EMBL/GenBank/DDBJ databases">
        <title>LHISI_Scaffold_Assembly.</title>
        <authorList>
            <person name="Stuart O.P."/>
            <person name="Cleave R."/>
            <person name="Magrath M.J.L."/>
            <person name="Mikheyev A.S."/>
        </authorList>
    </citation>
    <scope>NUCLEOTIDE SEQUENCE [LARGE SCALE GENOMIC DNA]</scope>
    <source>
        <strain evidence="2">Daus_M_001</strain>
        <tissue evidence="2">Leg muscle</tissue>
    </source>
</reference>
<dbReference type="EMBL" id="JARBHB010000011">
    <property type="protein sequence ID" value="KAJ8872300.1"/>
    <property type="molecule type" value="Genomic_DNA"/>
</dbReference>
<comment type="caution">
    <text evidence="2">The sequence shown here is derived from an EMBL/GenBank/DDBJ whole genome shotgun (WGS) entry which is preliminary data.</text>
</comment>
<feature type="compositionally biased region" description="Polar residues" evidence="1">
    <location>
        <begin position="573"/>
        <end position="591"/>
    </location>
</feature>
<dbReference type="Proteomes" id="UP001159363">
    <property type="component" value="Chromosome 10"/>
</dbReference>
<name>A0ABQ9GJU9_9NEOP</name>
<protein>
    <submittedName>
        <fullName evidence="2">Uncharacterized protein</fullName>
    </submittedName>
</protein>
<gene>
    <name evidence="2" type="ORF">PR048_025904</name>
</gene>
<evidence type="ECO:0000313" key="2">
    <source>
        <dbReference type="EMBL" id="KAJ8872300.1"/>
    </source>
</evidence>
<evidence type="ECO:0000256" key="1">
    <source>
        <dbReference type="SAM" id="MobiDB-lite"/>
    </source>
</evidence>
<sequence length="789" mass="88247">MSQSQRRAGAKFTNQLRWLRTMQDAFRERFRTEFFDRYLHRLARKKIGPALSPYFLQDVSFTQNCARNSQKFSCKVGISRKFCTHLASCEACFTLRGYHWALNFAEYSAGQTLPSRATRRQLAAVGLKGSFVRLTGNLQVPSTAMKHTFSAPQGGNNNLRVGVRVEGTTRGGGGSPSHARNRTCYWKGAGEQIRRRKAYYIVDSRLGHVYTAIEMRGSRYHDSYCRVVTIAEVANAQRSDAGGPDPNLRRTCNTILRRHKLFHVRVGKRVFGCTNRILQFWDNQMKTTKQFGFSDKIFHCPYVLLRFCSQLPSAAVAITAPAIRSLRGRGAEGKKPLSVSATLLLSYILHGYRMVPEDALVMHGHCPGPLGVGVSRSLLTPNVTRKLSTVQMGTFENLAQDLLVCTLRILPPCVNLTLPWASSLYSCAVQLKPRNCQLSAHKAVEAFDTKPSIALRHSLASTCQTRESCRLTAFDARGASKLASRKRRRDSVHLPSFSLQCSANPLRLLGRKIMQEDMHRGKEGLGSHGLHFGATTTSLNILRAILNYEEQEVSLVRSRMFHRTPSHAERGQSNDQDVLSKITSSESQSARGKQRTSHGRLITAACDGLPLLISKALTSGFGSKTRAADFGCIVFDRCLDNALDYSPRSLSATQVRTNAVRCRSGVIFWTRRSFVCTRLRSILEADLKNGSSKVRSNCERSILPEAEANEQWSDYSPPTKANRVRFTRWNRAADDAATLRLFSGIFSFPRSCIPALLRTQLTSLSLALQTSLLRYAKIPFTLIFSQRVK</sequence>
<feature type="region of interest" description="Disordered" evidence="1">
    <location>
        <begin position="564"/>
        <end position="596"/>
    </location>
</feature>
<proteinExistence type="predicted"/>
<accession>A0ABQ9GJU9</accession>
<organism evidence="2 3">
    <name type="scientific">Dryococelus australis</name>
    <dbReference type="NCBI Taxonomy" id="614101"/>
    <lineage>
        <taxon>Eukaryota</taxon>
        <taxon>Metazoa</taxon>
        <taxon>Ecdysozoa</taxon>
        <taxon>Arthropoda</taxon>
        <taxon>Hexapoda</taxon>
        <taxon>Insecta</taxon>
        <taxon>Pterygota</taxon>
        <taxon>Neoptera</taxon>
        <taxon>Polyneoptera</taxon>
        <taxon>Phasmatodea</taxon>
        <taxon>Verophasmatodea</taxon>
        <taxon>Anareolatae</taxon>
        <taxon>Phasmatidae</taxon>
        <taxon>Eurycanthinae</taxon>
        <taxon>Dryococelus</taxon>
    </lineage>
</organism>
<evidence type="ECO:0000313" key="3">
    <source>
        <dbReference type="Proteomes" id="UP001159363"/>
    </source>
</evidence>